<dbReference type="EMBL" id="UINC01020259">
    <property type="protein sequence ID" value="SVA85237.1"/>
    <property type="molecule type" value="Genomic_DNA"/>
</dbReference>
<evidence type="ECO:0000256" key="1">
    <source>
        <dbReference type="SAM" id="MobiDB-lite"/>
    </source>
</evidence>
<reference evidence="2" key="1">
    <citation type="submission" date="2018-05" db="EMBL/GenBank/DDBJ databases">
        <authorList>
            <person name="Lanie J.A."/>
            <person name="Ng W.-L."/>
            <person name="Kazmierczak K.M."/>
            <person name="Andrzejewski T.M."/>
            <person name="Davidsen T.M."/>
            <person name="Wayne K.J."/>
            <person name="Tettelin H."/>
            <person name="Glass J.I."/>
            <person name="Rusch D."/>
            <person name="Podicherti R."/>
            <person name="Tsui H.-C.T."/>
            <person name="Winkler M.E."/>
        </authorList>
    </citation>
    <scope>NUCLEOTIDE SEQUENCE</scope>
</reference>
<feature type="compositionally biased region" description="Low complexity" evidence="1">
    <location>
        <begin position="125"/>
        <end position="140"/>
    </location>
</feature>
<evidence type="ECO:0000313" key="2">
    <source>
        <dbReference type="EMBL" id="SVA85237.1"/>
    </source>
</evidence>
<sequence length="662" mass="72735">NIEFGTILNKIEKENRNKTFRVVSPVSVASVKGTEFSAMIDPSGVDQFVGKEGLFDVFNSVSGQTVSVGPGQKALSGSTGSLMQAPASPSDYPKDPEMEDVIQNNQPPSKRVDPSQPSSEPQKFDSQNQNNNLNDSDSGQPETQNRSNTNDTSVEQGSVNESKPDSKPDVPKKPFGMGLGIGSATIDGTLYNQLALRPEINIAGVGIGLDLVVYMDNEGNVREDEWDFKSDPDLIYDKILYIRYGEKSSPAWVQYGSIENMTLGQGGLMQGYSNMMEFPTVRRVGINTGFNIGPIGGELFLSNIKDFSRGGTIMGLRAQYRVSDALPITIGLNYISDANMFSSLKDKDGDSFPDIFDDFPNDSSLWNDTDGDGWPDPGHGMGVPDSLIDIDSDGDNLVDAMDDSITLKARPFSINDNKASVSAWSFDISYPVLSSDMLSLSIYTEFNSLLFPEVATVDDNADTLFLRPKRSGTGLTIPGLRSTLFGLLNISIEYRSVKGSYIPQFFDQAYDLNRVVSISQGTETIIRTKDMSIFSDYDDSWSSDGVFGSANMNLFNLVNFSASYASMTADTVEYNSFNSVLTLNTDNIPKLSTATAFYRRNNDKDPFDFKNPSENTVMGYRVGYEMSKGVSLIWEYSEFYRDNGTGELEPVKQTKVETAFSF</sequence>
<accession>A0A381Z911</accession>
<feature type="compositionally biased region" description="Basic and acidic residues" evidence="1">
    <location>
        <begin position="162"/>
        <end position="172"/>
    </location>
</feature>
<protein>
    <recommendedName>
        <fullName evidence="3">FecR protein domain-containing protein</fullName>
    </recommendedName>
</protein>
<proteinExistence type="predicted"/>
<feature type="region of interest" description="Disordered" evidence="1">
    <location>
        <begin position="65"/>
        <end position="176"/>
    </location>
</feature>
<name>A0A381Z911_9ZZZZ</name>
<gene>
    <name evidence="2" type="ORF">METZ01_LOCUS138091</name>
</gene>
<evidence type="ECO:0008006" key="3">
    <source>
        <dbReference type="Google" id="ProtNLM"/>
    </source>
</evidence>
<feature type="non-terminal residue" evidence="2">
    <location>
        <position position="1"/>
    </location>
</feature>
<organism evidence="2">
    <name type="scientific">marine metagenome</name>
    <dbReference type="NCBI Taxonomy" id="408172"/>
    <lineage>
        <taxon>unclassified sequences</taxon>
        <taxon>metagenomes</taxon>
        <taxon>ecological metagenomes</taxon>
    </lineage>
</organism>
<feature type="compositionally biased region" description="Polar residues" evidence="1">
    <location>
        <begin position="141"/>
        <end position="161"/>
    </location>
</feature>
<dbReference type="AlphaFoldDB" id="A0A381Z911"/>